<dbReference type="Pfam" id="PF00407">
    <property type="entry name" value="Bet_v_1"/>
    <property type="match status" value="1"/>
</dbReference>
<dbReference type="EMBL" id="JBFOLJ010000004">
    <property type="protein sequence ID" value="KAL2545902.1"/>
    <property type="molecule type" value="Genomic_DNA"/>
</dbReference>
<sequence length="257" mass="29563">MSTARSHVLNCELYKVLASYVESKTMDSKDDDELPSKNKILHSKLALTEEARHQVEFKAIKSETMQNVCNDAWRRAELKLKVYEDMAYIKHKDLAGAQVELLKAKELLARLGVQTSADPDETAGPYDLYFTSEYKTSQNLLWKEECLRTKILRILELLQFFSRSYSSFYGKQKVAKDVVEAIDKEKRSVTFNVIEGDLTELYTVFKIGFHVETNGDTDLVLWTLEYEKLNDEVDEPLTLLGVLIKLSKDIESHHLKA</sequence>
<dbReference type="InterPro" id="IPR051761">
    <property type="entry name" value="MLP-like_ligand-binding"/>
</dbReference>
<dbReference type="PANTHER" id="PTHR31907">
    <property type="entry name" value="MLP-LIKE PROTEIN 423"/>
    <property type="match status" value="1"/>
</dbReference>
<protein>
    <submittedName>
        <fullName evidence="2">MLP-like protein</fullName>
    </submittedName>
</protein>
<dbReference type="InterPro" id="IPR023393">
    <property type="entry name" value="START-like_dom_sf"/>
</dbReference>
<dbReference type="SUPFAM" id="SSF55961">
    <property type="entry name" value="Bet v1-like"/>
    <property type="match status" value="1"/>
</dbReference>
<gene>
    <name evidence="2" type="ORF">Fot_15135</name>
</gene>
<keyword evidence="3" id="KW-1185">Reference proteome</keyword>
<evidence type="ECO:0000259" key="1">
    <source>
        <dbReference type="SMART" id="SM01037"/>
    </source>
</evidence>
<dbReference type="AlphaFoldDB" id="A0ABD1W8L0"/>
<dbReference type="InterPro" id="IPR000916">
    <property type="entry name" value="Bet_v_I/MLP"/>
</dbReference>
<dbReference type="Proteomes" id="UP001604277">
    <property type="component" value="Unassembled WGS sequence"/>
</dbReference>
<dbReference type="Gene3D" id="3.30.530.20">
    <property type="match status" value="1"/>
</dbReference>
<reference evidence="3" key="1">
    <citation type="submission" date="2024-07" db="EMBL/GenBank/DDBJ databases">
        <title>Two chromosome-level genome assemblies of Korean endemic species Abeliophyllum distichum and Forsythia ovata (Oleaceae).</title>
        <authorList>
            <person name="Jang H."/>
        </authorList>
    </citation>
    <scope>NUCLEOTIDE SEQUENCE [LARGE SCALE GENOMIC DNA]</scope>
</reference>
<feature type="domain" description="Bet v I/Major latex protein" evidence="1">
    <location>
        <begin position="159"/>
        <end position="257"/>
    </location>
</feature>
<evidence type="ECO:0000313" key="2">
    <source>
        <dbReference type="EMBL" id="KAL2545902.1"/>
    </source>
</evidence>
<accession>A0ABD1W8L0</accession>
<evidence type="ECO:0000313" key="3">
    <source>
        <dbReference type="Proteomes" id="UP001604277"/>
    </source>
</evidence>
<organism evidence="2 3">
    <name type="scientific">Forsythia ovata</name>
    <dbReference type="NCBI Taxonomy" id="205694"/>
    <lineage>
        <taxon>Eukaryota</taxon>
        <taxon>Viridiplantae</taxon>
        <taxon>Streptophyta</taxon>
        <taxon>Embryophyta</taxon>
        <taxon>Tracheophyta</taxon>
        <taxon>Spermatophyta</taxon>
        <taxon>Magnoliopsida</taxon>
        <taxon>eudicotyledons</taxon>
        <taxon>Gunneridae</taxon>
        <taxon>Pentapetalae</taxon>
        <taxon>asterids</taxon>
        <taxon>lamiids</taxon>
        <taxon>Lamiales</taxon>
        <taxon>Oleaceae</taxon>
        <taxon>Forsythieae</taxon>
        <taxon>Forsythia</taxon>
    </lineage>
</organism>
<comment type="caution">
    <text evidence="2">The sequence shown here is derived from an EMBL/GenBank/DDBJ whole genome shotgun (WGS) entry which is preliminary data.</text>
</comment>
<proteinExistence type="predicted"/>
<dbReference type="SMART" id="SM01037">
    <property type="entry name" value="Bet_v_1"/>
    <property type="match status" value="1"/>
</dbReference>
<name>A0ABD1W8L0_9LAMI</name>